<dbReference type="Proteomes" id="UP000278398">
    <property type="component" value="Unassembled WGS sequence"/>
</dbReference>
<dbReference type="InterPro" id="IPR003593">
    <property type="entry name" value="AAA+_ATPase"/>
</dbReference>
<proteinExistence type="inferred from homology"/>
<dbReference type="SUPFAM" id="SSF52540">
    <property type="entry name" value="P-loop containing nucleoside triphosphate hydrolases"/>
    <property type="match status" value="1"/>
</dbReference>
<feature type="domain" description="AAA+ ATPase" evidence="5">
    <location>
        <begin position="38"/>
        <end position="166"/>
    </location>
</feature>
<keyword evidence="3" id="KW-0547">Nucleotide-binding</keyword>
<dbReference type="PANTHER" id="PTHR43553">
    <property type="entry name" value="HEAVY METAL TRANSPORTER"/>
    <property type="match status" value="1"/>
</dbReference>
<dbReference type="Gene3D" id="3.40.50.300">
    <property type="entry name" value="P-loop containing nucleotide triphosphate hydrolases"/>
    <property type="match status" value="1"/>
</dbReference>
<keyword evidence="7" id="KW-1185">Reference proteome</keyword>
<dbReference type="GO" id="GO:0005524">
    <property type="term" value="F:ATP binding"/>
    <property type="evidence" value="ECO:0007669"/>
    <property type="project" value="UniProtKB-KW"/>
</dbReference>
<reference evidence="6 7" key="1">
    <citation type="submission" date="2018-12" db="EMBL/GenBank/DDBJ databases">
        <title>Mesorhizobium carbonis sp. nov., isolated from coal mine water.</title>
        <authorList>
            <person name="Xin W."/>
            <person name="Xu Z."/>
            <person name="Xiang F."/>
            <person name="Zhang J."/>
            <person name="Xi L."/>
            <person name="Liu J."/>
        </authorList>
    </citation>
    <scope>NUCLEOTIDE SEQUENCE [LARGE SCALE GENOMIC DNA]</scope>
    <source>
        <strain evidence="6 7">B2.3</strain>
    </source>
</reference>
<keyword evidence="4 6" id="KW-0067">ATP-binding</keyword>
<evidence type="ECO:0000313" key="6">
    <source>
        <dbReference type="EMBL" id="RST85931.1"/>
    </source>
</evidence>
<dbReference type="OrthoDB" id="9782163at2"/>
<evidence type="ECO:0000256" key="3">
    <source>
        <dbReference type="ARBA" id="ARBA00022741"/>
    </source>
</evidence>
<dbReference type="InterPro" id="IPR003439">
    <property type="entry name" value="ABC_transporter-like_ATP-bd"/>
</dbReference>
<dbReference type="Pfam" id="PF00005">
    <property type="entry name" value="ABC_tran"/>
    <property type="match status" value="1"/>
</dbReference>
<evidence type="ECO:0000256" key="2">
    <source>
        <dbReference type="ARBA" id="ARBA00022448"/>
    </source>
</evidence>
<feature type="non-terminal residue" evidence="6">
    <location>
        <position position="185"/>
    </location>
</feature>
<dbReference type="InterPro" id="IPR015856">
    <property type="entry name" value="ABC_transpr_CbiO/EcfA_su"/>
</dbReference>
<dbReference type="GO" id="GO:0043190">
    <property type="term" value="C:ATP-binding cassette (ABC) transporter complex"/>
    <property type="evidence" value="ECO:0007669"/>
    <property type="project" value="TreeGrafter"/>
</dbReference>
<gene>
    <name evidence="6" type="ORF">EJC49_13055</name>
</gene>
<dbReference type="SMART" id="SM00382">
    <property type="entry name" value="AAA"/>
    <property type="match status" value="1"/>
</dbReference>
<dbReference type="InterPro" id="IPR027417">
    <property type="entry name" value="P-loop_NTPase"/>
</dbReference>
<dbReference type="InterPro" id="IPR050095">
    <property type="entry name" value="ECF_ABC_transporter_ATP-bd"/>
</dbReference>
<comment type="caution">
    <text evidence="6">The sequence shown here is derived from an EMBL/GenBank/DDBJ whole genome shotgun (WGS) entry which is preliminary data.</text>
</comment>
<dbReference type="CDD" id="cd03225">
    <property type="entry name" value="ABC_cobalt_CbiO_domain1"/>
    <property type="match status" value="1"/>
</dbReference>
<accession>A0A3S0G835</accession>
<dbReference type="PANTHER" id="PTHR43553:SF24">
    <property type="entry name" value="ENERGY-COUPLING FACTOR TRANSPORTER ATP-BINDING PROTEIN ECFA1"/>
    <property type="match status" value="1"/>
</dbReference>
<dbReference type="GO" id="GO:0042626">
    <property type="term" value="F:ATPase-coupled transmembrane transporter activity"/>
    <property type="evidence" value="ECO:0007669"/>
    <property type="project" value="TreeGrafter"/>
</dbReference>
<dbReference type="GO" id="GO:0016887">
    <property type="term" value="F:ATP hydrolysis activity"/>
    <property type="evidence" value="ECO:0007669"/>
    <property type="project" value="InterPro"/>
</dbReference>
<protein>
    <submittedName>
        <fullName evidence="6">ABC transporter ATP-binding protein</fullName>
    </submittedName>
</protein>
<sequence length="185" mass="19218">MVTEPAGMAPAVDWRDVVVRYPYAAADAVGPVTLDVRKGEVLLLLGPSGAGKSTLLATLTGLVPQTMPAEVSGEVELFGEAAAARRPAQWSTTVSRLFQNAEETLCGMTIGDEVAFALENRALPVGEIETRVATALEAVGLSAGDRDRRTMALSGGERQIVALAALLAQDAALVVVDEPTAHLAP</sequence>
<name>A0A3S0G835_9HYPH</name>
<dbReference type="EMBL" id="RWKW01000045">
    <property type="protein sequence ID" value="RST85931.1"/>
    <property type="molecule type" value="Genomic_DNA"/>
</dbReference>
<evidence type="ECO:0000259" key="5">
    <source>
        <dbReference type="SMART" id="SM00382"/>
    </source>
</evidence>
<dbReference type="AlphaFoldDB" id="A0A3S0G835"/>
<keyword evidence="2" id="KW-0813">Transport</keyword>
<comment type="similarity">
    <text evidence="1">Belongs to the ABC transporter superfamily.</text>
</comment>
<evidence type="ECO:0000256" key="4">
    <source>
        <dbReference type="ARBA" id="ARBA00022840"/>
    </source>
</evidence>
<evidence type="ECO:0000313" key="7">
    <source>
        <dbReference type="Proteomes" id="UP000278398"/>
    </source>
</evidence>
<evidence type="ECO:0000256" key="1">
    <source>
        <dbReference type="ARBA" id="ARBA00005417"/>
    </source>
</evidence>
<organism evidence="6 7">
    <name type="scientific">Aquibium carbonis</name>
    <dbReference type="NCBI Taxonomy" id="2495581"/>
    <lineage>
        <taxon>Bacteria</taxon>
        <taxon>Pseudomonadati</taxon>
        <taxon>Pseudomonadota</taxon>
        <taxon>Alphaproteobacteria</taxon>
        <taxon>Hyphomicrobiales</taxon>
        <taxon>Phyllobacteriaceae</taxon>
        <taxon>Aquibium</taxon>
    </lineage>
</organism>